<proteinExistence type="inferred from homology"/>
<dbReference type="Gene3D" id="3.40.50.12230">
    <property type="match status" value="1"/>
</dbReference>
<feature type="domain" description="Formyl transferase C-terminal" evidence="7">
    <location>
        <begin position="201"/>
        <end position="317"/>
    </location>
</feature>
<dbReference type="InterPro" id="IPR005793">
    <property type="entry name" value="Formyl_trans_C"/>
</dbReference>
<dbReference type="InterPro" id="IPR044135">
    <property type="entry name" value="Met-tRNA-FMT_C"/>
</dbReference>
<comment type="function">
    <text evidence="5">Attaches a formyl group to the free amino group of methionyl-tRNA(fMet). The formyl group appears to play a dual role in the initiator identity of N-formylmethionyl-tRNA by promoting its recognition by IF2 and preventing the misappropriation of this tRNA by the elongation apparatus.</text>
</comment>
<evidence type="ECO:0000259" key="6">
    <source>
        <dbReference type="Pfam" id="PF00551"/>
    </source>
</evidence>
<dbReference type="RefSeq" id="WP_189348578.1">
    <property type="nucleotide sequence ID" value="NZ_BMXK01000002.1"/>
</dbReference>
<evidence type="ECO:0000259" key="7">
    <source>
        <dbReference type="Pfam" id="PF02911"/>
    </source>
</evidence>
<dbReference type="CDD" id="cd08704">
    <property type="entry name" value="Met_tRNA_FMT_C"/>
    <property type="match status" value="1"/>
</dbReference>
<evidence type="ECO:0000313" key="9">
    <source>
        <dbReference type="Proteomes" id="UP000642819"/>
    </source>
</evidence>
<evidence type="ECO:0000256" key="3">
    <source>
        <dbReference type="ARBA" id="ARBA00022679"/>
    </source>
</evidence>
<keyword evidence="9" id="KW-1185">Reference proteome</keyword>
<dbReference type="PANTHER" id="PTHR11138">
    <property type="entry name" value="METHIONYL-TRNA FORMYLTRANSFERASE"/>
    <property type="match status" value="1"/>
</dbReference>
<evidence type="ECO:0000313" key="8">
    <source>
        <dbReference type="EMBL" id="GHD01344.1"/>
    </source>
</evidence>
<dbReference type="EMBL" id="BMXK01000002">
    <property type="protein sequence ID" value="GHD01344.1"/>
    <property type="molecule type" value="Genomic_DNA"/>
</dbReference>
<keyword evidence="4 5" id="KW-0648">Protein biosynthesis</keyword>
<dbReference type="InterPro" id="IPR002376">
    <property type="entry name" value="Formyl_transf_N"/>
</dbReference>
<dbReference type="SUPFAM" id="SSF50486">
    <property type="entry name" value="FMT C-terminal domain-like"/>
    <property type="match status" value="1"/>
</dbReference>
<dbReference type="InterPro" id="IPR005794">
    <property type="entry name" value="Fmt"/>
</dbReference>
<reference evidence="9" key="1">
    <citation type="journal article" date="2019" name="Int. J. Syst. Evol. Microbiol.">
        <title>The Global Catalogue of Microorganisms (GCM) 10K type strain sequencing project: providing services to taxonomists for standard genome sequencing and annotation.</title>
        <authorList>
            <consortium name="The Broad Institute Genomics Platform"/>
            <consortium name="The Broad Institute Genome Sequencing Center for Infectious Disease"/>
            <person name="Wu L."/>
            <person name="Ma J."/>
        </authorList>
    </citation>
    <scope>NUCLEOTIDE SEQUENCE [LARGE SCALE GENOMIC DNA]</scope>
    <source>
        <strain evidence="9">KCTC 19466</strain>
    </source>
</reference>
<dbReference type="InterPro" id="IPR041711">
    <property type="entry name" value="Met-tRNA-FMT_N"/>
</dbReference>
<comment type="catalytic activity">
    <reaction evidence="5">
        <text>L-methionyl-tRNA(fMet) + (6R)-10-formyltetrahydrofolate = N-formyl-L-methionyl-tRNA(fMet) + (6S)-5,6,7,8-tetrahydrofolate + H(+)</text>
        <dbReference type="Rhea" id="RHEA:24380"/>
        <dbReference type="Rhea" id="RHEA-COMP:9952"/>
        <dbReference type="Rhea" id="RHEA-COMP:9953"/>
        <dbReference type="ChEBI" id="CHEBI:15378"/>
        <dbReference type="ChEBI" id="CHEBI:57453"/>
        <dbReference type="ChEBI" id="CHEBI:78530"/>
        <dbReference type="ChEBI" id="CHEBI:78844"/>
        <dbReference type="ChEBI" id="CHEBI:195366"/>
        <dbReference type="EC" id="2.1.2.9"/>
    </reaction>
</comment>
<evidence type="ECO:0000256" key="5">
    <source>
        <dbReference type="HAMAP-Rule" id="MF_00182"/>
    </source>
</evidence>
<organism evidence="8 9">
    <name type="scientific">Zhihengliuella salsuginis</name>
    <dbReference type="NCBI Taxonomy" id="578222"/>
    <lineage>
        <taxon>Bacteria</taxon>
        <taxon>Bacillati</taxon>
        <taxon>Actinomycetota</taxon>
        <taxon>Actinomycetes</taxon>
        <taxon>Micrococcales</taxon>
        <taxon>Micrococcaceae</taxon>
        <taxon>Zhihengliuella</taxon>
    </lineage>
</organism>
<comment type="caution">
    <text evidence="8">The sequence shown here is derived from an EMBL/GenBank/DDBJ whole genome shotgun (WGS) entry which is preliminary data.</text>
</comment>
<dbReference type="InterPro" id="IPR011034">
    <property type="entry name" value="Formyl_transferase-like_C_sf"/>
</dbReference>
<dbReference type="InterPro" id="IPR036477">
    <property type="entry name" value="Formyl_transf_N_sf"/>
</dbReference>
<keyword evidence="3 5" id="KW-0808">Transferase</keyword>
<evidence type="ECO:0000256" key="2">
    <source>
        <dbReference type="ARBA" id="ARBA00012261"/>
    </source>
</evidence>
<evidence type="ECO:0000256" key="1">
    <source>
        <dbReference type="ARBA" id="ARBA00010699"/>
    </source>
</evidence>
<name>A0ABQ3GCH2_9MICC</name>
<sequence>MKVLFAGTPAVAVPSLRRLVADGYDVVAVLTREDAPLGRKRVLTPSPVAAAAAELGLATIKANRITPAAKEAIAAAGADVAAIVAYGGLVPADALAIPEHGWINLHFSLLPAWRGAAPVQHAVIAGDDVTGAVTFQLEAGLDTGPVFGQLTQAVDPSTTSGELLDDLAESGSVLLSQTLAGVDAGRLAPVPQSGDATHAPKLTIDDGRIDFAQPALAIRRRINGVTPEPGAWTTLDGARFKIGPLRRDAWNGASTREATRALAEEHPPLAALEPGRVFIVPGKNPRPFVGTGSHPIELETVQPAGKKMMPATDWARGGAAQEAKFA</sequence>
<comment type="similarity">
    <text evidence="1 5">Belongs to the Fmt family.</text>
</comment>
<evidence type="ECO:0000256" key="4">
    <source>
        <dbReference type="ARBA" id="ARBA00022917"/>
    </source>
</evidence>
<dbReference type="HAMAP" id="MF_00182">
    <property type="entry name" value="Formyl_trans"/>
    <property type="match status" value="1"/>
</dbReference>
<gene>
    <name evidence="5 8" type="primary">fmt</name>
    <name evidence="8" type="ORF">GCM10008096_05350</name>
</gene>
<dbReference type="Pfam" id="PF00551">
    <property type="entry name" value="Formyl_trans_N"/>
    <property type="match status" value="1"/>
</dbReference>
<dbReference type="SUPFAM" id="SSF53328">
    <property type="entry name" value="Formyltransferase"/>
    <property type="match status" value="1"/>
</dbReference>
<dbReference type="EC" id="2.1.2.9" evidence="2 5"/>
<protein>
    <recommendedName>
        <fullName evidence="2 5">Methionyl-tRNA formyltransferase</fullName>
        <ecNumber evidence="2 5">2.1.2.9</ecNumber>
    </recommendedName>
</protein>
<feature type="binding site" evidence="5">
    <location>
        <begin position="108"/>
        <end position="111"/>
    </location>
    <ligand>
        <name>(6S)-5,6,7,8-tetrahydrofolate</name>
        <dbReference type="ChEBI" id="CHEBI:57453"/>
    </ligand>
</feature>
<feature type="domain" description="Formyl transferase N-terminal" evidence="6">
    <location>
        <begin position="2"/>
        <end position="178"/>
    </location>
</feature>
<dbReference type="Proteomes" id="UP000642819">
    <property type="component" value="Unassembled WGS sequence"/>
</dbReference>
<dbReference type="PANTHER" id="PTHR11138:SF5">
    <property type="entry name" value="METHIONYL-TRNA FORMYLTRANSFERASE, MITOCHONDRIAL"/>
    <property type="match status" value="1"/>
</dbReference>
<accession>A0ABQ3GCH2</accession>
<dbReference type="Pfam" id="PF02911">
    <property type="entry name" value="Formyl_trans_C"/>
    <property type="match status" value="1"/>
</dbReference>
<dbReference type="CDD" id="cd08646">
    <property type="entry name" value="FMT_core_Met-tRNA-FMT_N"/>
    <property type="match status" value="1"/>
</dbReference>